<dbReference type="PANTHER" id="PTHR36575:SF2">
    <property type="entry name" value="CHITIN-BINDING TYPE-4 DOMAIN-CONTAINING PROTEIN-RELATED"/>
    <property type="match status" value="1"/>
</dbReference>
<evidence type="ECO:0000313" key="9">
    <source>
        <dbReference type="EMBL" id="OAA65683.1"/>
    </source>
</evidence>
<dbReference type="EMBL" id="AZHD01000003">
    <property type="protein sequence ID" value="OAA65683.1"/>
    <property type="molecule type" value="Genomic_DNA"/>
</dbReference>
<dbReference type="InterPro" id="IPR052282">
    <property type="entry name" value="Starch-active_LPMO"/>
</dbReference>
<keyword evidence="5" id="KW-0325">Glycoprotein</keyword>
<evidence type="ECO:0000256" key="1">
    <source>
        <dbReference type="ARBA" id="ARBA00001973"/>
    </source>
</evidence>
<dbReference type="Pfam" id="PF03067">
    <property type="entry name" value="LPMO_10"/>
    <property type="match status" value="1"/>
</dbReference>
<feature type="domain" description="Chitin-binding type-4" evidence="8">
    <location>
        <begin position="23"/>
        <end position="188"/>
    </location>
</feature>
<dbReference type="PANTHER" id="PTHR36575">
    <property type="entry name" value="BINDING PROTEIN, PUTATIVE (AFU_ORTHOLOGUE AFUA_1G14430)-RELATED"/>
    <property type="match status" value="1"/>
</dbReference>
<evidence type="ECO:0000313" key="10">
    <source>
        <dbReference type="Proteomes" id="UP000076874"/>
    </source>
</evidence>
<keyword evidence="3" id="KW-0186">Copper</keyword>
<accession>A0A167Y0U8</accession>
<comment type="cofactor">
    <cofactor evidence="1">
        <name>Cu(2+)</name>
        <dbReference type="ChEBI" id="CHEBI:29036"/>
    </cofactor>
</comment>
<keyword evidence="2" id="KW-0479">Metal-binding</keyword>
<organism evidence="9 10">
    <name type="scientific">Niveomyces insectorum RCEF 264</name>
    <dbReference type="NCBI Taxonomy" id="1081102"/>
    <lineage>
        <taxon>Eukaryota</taxon>
        <taxon>Fungi</taxon>
        <taxon>Dikarya</taxon>
        <taxon>Ascomycota</taxon>
        <taxon>Pezizomycotina</taxon>
        <taxon>Sordariomycetes</taxon>
        <taxon>Hypocreomycetidae</taxon>
        <taxon>Hypocreales</taxon>
        <taxon>Cordycipitaceae</taxon>
        <taxon>Niveomyces</taxon>
    </lineage>
</organism>
<reference evidence="9 10" key="1">
    <citation type="journal article" date="2016" name="Genome Biol. Evol.">
        <title>Divergent and convergent evolution of fungal pathogenicity.</title>
        <authorList>
            <person name="Shang Y."/>
            <person name="Xiao G."/>
            <person name="Zheng P."/>
            <person name="Cen K."/>
            <person name="Zhan S."/>
            <person name="Wang C."/>
        </authorList>
    </citation>
    <scope>NUCLEOTIDE SEQUENCE [LARGE SCALE GENOMIC DNA]</scope>
    <source>
        <strain evidence="9 10">RCEF 264</strain>
    </source>
</reference>
<comment type="caution">
    <text evidence="9">The sequence shown here is derived from an EMBL/GenBank/DDBJ whole genome shotgun (WGS) entry which is preliminary data.</text>
</comment>
<proteinExistence type="inferred from homology"/>
<dbReference type="GO" id="GO:0046872">
    <property type="term" value="F:metal ion binding"/>
    <property type="evidence" value="ECO:0007669"/>
    <property type="project" value="UniProtKB-KW"/>
</dbReference>
<evidence type="ECO:0000256" key="3">
    <source>
        <dbReference type="ARBA" id="ARBA00023008"/>
    </source>
</evidence>
<evidence type="ECO:0000256" key="6">
    <source>
        <dbReference type="ARBA" id="ARBA00034311"/>
    </source>
</evidence>
<keyword evidence="10" id="KW-1185">Reference proteome</keyword>
<dbReference type="AlphaFoldDB" id="A0A167Y0U8"/>
<feature type="chain" id="PRO_5007894536" evidence="7">
    <location>
        <begin position="23"/>
        <end position="197"/>
    </location>
</feature>
<keyword evidence="7" id="KW-0732">Signal</keyword>
<keyword evidence="4" id="KW-1015">Disulfide bond</keyword>
<protein>
    <submittedName>
        <fullName evidence="9">Chitin-binding, domain 3</fullName>
    </submittedName>
</protein>
<dbReference type="InterPro" id="IPR004302">
    <property type="entry name" value="Cellulose/chitin-bd_N"/>
</dbReference>
<sequence length="197" mass="20452">MKTSTTSTAAAVVSLLAVSVAAHGNITSPAARLTGPAMVAACGQAAVDAVLKDGTIPLEDVTSPLPSCQLDLCRGAMFEDNQDLVQTFQPGQVINMTAQLPIGHAGPMNVSIVSTANNSILSAGANLIEFAIYADETLPAFPPNNTAFSVTMPVELDANACTVAGDCVLQWFWFGTNAKQTYESCVDFVLVSADQVL</sequence>
<dbReference type="Proteomes" id="UP000076874">
    <property type="component" value="Unassembled WGS sequence"/>
</dbReference>
<comment type="similarity">
    <text evidence="6">Belongs to the polysaccharide monooxygenase AA13 family.</text>
</comment>
<evidence type="ECO:0000256" key="5">
    <source>
        <dbReference type="ARBA" id="ARBA00023180"/>
    </source>
</evidence>
<feature type="signal peptide" evidence="7">
    <location>
        <begin position="1"/>
        <end position="22"/>
    </location>
</feature>
<gene>
    <name evidence="9" type="ORF">SPI_02470</name>
</gene>
<name>A0A167Y0U8_9HYPO</name>
<evidence type="ECO:0000259" key="8">
    <source>
        <dbReference type="Pfam" id="PF03067"/>
    </source>
</evidence>
<dbReference type="OrthoDB" id="120613at2759"/>
<evidence type="ECO:0000256" key="7">
    <source>
        <dbReference type="SAM" id="SignalP"/>
    </source>
</evidence>
<evidence type="ECO:0000256" key="4">
    <source>
        <dbReference type="ARBA" id="ARBA00023157"/>
    </source>
</evidence>
<evidence type="ECO:0000256" key="2">
    <source>
        <dbReference type="ARBA" id="ARBA00022723"/>
    </source>
</evidence>